<dbReference type="EMBL" id="VVIM01000008">
    <property type="protein sequence ID" value="KAB0794896.1"/>
    <property type="molecule type" value="Genomic_DNA"/>
</dbReference>
<accession>A0A1Y1KP46</accession>
<reference evidence="3 4" key="2">
    <citation type="journal article" date="2018" name="Elife">
        <title>Firefly genomes illuminate parallel origins of bioluminescence in beetles.</title>
        <authorList>
            <person name="Fallon T.R."/>
            <person name="Lower S.E."/>
            <person name="Chang C.H."/>
            <person name="Bessho-Uehara M."/>
            <person name="Martin G.J."/>
            <person name="Bewick A.J."/>
            <person name="Behringer M."/>
            <person name="Debat H.J."/>
            <person name="Wong I."/>
            <person name="Day J.C."/>
            <person name="Suvorov A."/>
            <person name="Silva C.J."/>
            <person name="Stanger-Hall K.F."/>
            <person name="Hall D.W."/>
            <person name="Schmitz R.J."/>
            <person name="Nelson D.R."/>
            <person name="Lewis S.M."/>
            <person name="Shigenobu S."/>
            <person name="Bybee S.M."/>
            <person name="Larracuente A.M."/>
            <person name="Oba Y."/>
            <person name="Weng J.K."/>
        </authorList>
    </citation>
    <scope>NUCLEOTIDE SEQUENCE [LARGE SCALE GENOMIC DNA]</scope>
    <source>
        <strain evidence="3">1611_PpyrPB1</strain>
        <tissue evidence="3">Whole body</tissue>
    </source>
</reference>
<dbReference type="InParanoid" id="A0A1Y1KP46"/>
<gene>
    <name evidence="3" type="ORF">PPYR_11735</name>
</gene>
<name>A0A1Y1KP46_PHOPY</name>
<reference evidence="2" key="1">
    <citation type="journal article" date="2016" name="Sci. Rep.">
        <title>Molecular characterization of firefly nuptial gifts: a multi-omics approach sheds light on postcopulatory sexual selection.</title>
        <authorList>
            <person name="Al-Wathiqui N."/>
            <person name="Fallon T.R."/>
            <person name="South A."/>
            <person name="Weng J.K."/>
            <person name="Lewis S.M."/>
        </authorList>
    </citation>
    <scope>NUCLEOTIDE SEQUENCE</scope>
</reference>
<sequence>MVFKKYFALTIVSFLIVNTLGAAVINRRSADGDIEICKKNTPCGWGVYNRFSRLVNYFMKNNCTCPKDTSCIRVDDDISTAAFIYKCKVPIKVDKANSTKNNY</sequence>
<keyword evidence="1" id="KW-0732">Signal</keyword>
<protein>
    <submittedName>
        <fullName evidence="2">Uncharacterized protein</fullName>
    </submittedName>
</protein>
<organism evidence="2">
    <name type="scientific">Photinus pyralis</name>
    <name type="common">Common eastern firefly</name>
    <name type="synonym">Lampyris pyralis</name>
    <dbReference type="NCBI Taxonomy" id="7054"/>
    <lineage>
        <taxon>Eukaryota</taxon>
        <taxon>Metazoa</taxon>
        <taxon>Ecdysozoa</taxon>
        <taxon>Arthropoda</taxon>
        <taxon>Hexapoda</taxon>
        <taxon>Insecta</taxon>
        <taxon>Pterygota</taxon>
        <taxon>Neoptera</taxon>
        <taxon>Endopterygota</taxon>
        <taxon>Coleoptera</taxon>
        <taxon>Polyphaga</taxon>
        <taxon>Elateriformia</taxon>
        <taxon>Elateroidea</taxon>
        <taxon>Lampyridae</taxon>
        <taxon>Lampyrinae</taxon>
        <taxon>Photinus</taxon>
    </lineage>
</organism>
<proteinExistence type="predicted"/>
<evidence type="ECO:0000313" key="4">
    <source>
        <dbReference type="Proteomes" id="UP000327044"/>
    </source>
</evidence>
<dbReference type="EMBL" id="GEZM01080280">
    <property type="protein sequence ID" value="JAV62231.1"/>
    <property type="molecule type" value="Transcribed_RNA"/>
</dbReference>
<dbReference type="Proteomes" id="UP000327044">
    <property type="component" value="Unassembled WGS sequence"/>
</dbReference>
<feature type="signal peptide" evidence="1">
    <location>
        <begin position="1"/>
        <end position="22"/>
    </location>
</feature>
<evidence type="ECO:0000256" key="1">
    <source>
        <dbReference type="SAM" id="SignalP"/>
    </source>
</evidence>
<dbReference type="AlphaFoldDB" id="A0A1Y1KP46"/>
<dbReference type="OrthoDB" id="6340809at2759"/>
<reference evidence="3" key="3">
    <citation type="submission" date="2019-08" db="EMBL/GenBank/DDBJ databases">
        <authorList>
            <consortium name="Photinus pyralis genome working group"/>
            <person name="Fallon T.R."/>
            <person name="Sander Lower S.E."/>
            <person name="Weng J.-K."/>
        </authorList>
    </citation>
    <scope>NUCLEOTIDE SEQUENCE</scope>
    <source>
        <strain evidence="3">1611_PpyrPB1</strain>
        <tissue evidence="3">Whole body</tissue>
    </source>
</reference>
<feature type="chain" id="PRO_5036312517" evidence="1">
    <location>
        <begin position="23"/>
        <end position="103"/>
    </location>
</feature>
<evidence type="ECO:0000313" key="2">
    <source>
        <dbReference type="EMBL" id="JAV62231.1"/>
    </source>
</evidence>
<evidence type="ECO:0000313" key="3">
    <source>
        <dbReference type="EMBL" id="KAB0794896.1"/>
    </source>
</evidence>
<keyword evidence="4" id="KW-1185">Reference proteome</keyword>